<dbReference type="Proteomes" id="UP001222770">
    <property type="component" value="Unassembled WGS sequence"/>
</dbReference>
<comment type="caution">
    <text evidence="2">The sequence shown here is derived from an EMBL/GenBank/DDBJ whole genome shotgun (WGS) entry which is preliminary data.</text>
</comment>
<proteinExistence type="predicted"/>
<dbReference type="RefSeq" id="WP_277276477.1">
    <property type="nucleotide sequence ID" value="NZ_JAROCY010000006.1"/>
</dbReference>
<reference evidence="2 3" key="1">
    <citation type="submission" date="2023-03" db="EMBL/GenBank/DDBJ databases">
        <title>Novosphingobium cyanobacteriorum sp. nov., isolated from a eutrophic reservoir during the Microcystis bloom period.</title>
        <authorList>
            <person name="Kang M."/>
            <person name="Le V."/>
            <person name="Ko S.-R."/>
            <person name="Lee S.-A."/>
            <person name="Ahn C.-Y."/>
        </authorList>
    </citation>
    <scope>NUCLEOTIDE SEQUENCE [LARGE SCALE GENOMIC DNA]</scope>
    <source>
        <strain evidence="2 3">HBC54</strain>
    </source>
</reference>
<dbReference type="EMBL" id="JAROCY010000006">
    <property type="protein sequence ID" value="MDF8333112.1"/>
    <property type="molecule type" value="Genomic_DNA"/>
</dbReference>
<gene>
    <name evidence="2" type="ORF">POM99_07870</name>
</gene>
<name>A0ABT6CGQ7_9SPHN</name>
<organism evidence="2 3">
    <name type="scientific">Novosphingobium cyanobacteriorum</name>
    <dbReference type="NCBI Taxonomy" id="3024215"/>
    <lineage>
        <taxon>Bacteria</taxon>
        <taxon>Pseudomonadati</taxon>
        <taxon>Pseudomonadota</taxon>
        <taxon>Alphaproteobacteria</taxon>
        <taxon>Sphingomonadales</taxon>
        <taxon>Sphingomonadaceae</taxon>
        <taxon>Novosphingobium</taxon>
    </lineage>
</organism>
<keyword evidence="3" id="KW-1185">Reference proteome</keyword>
<evidence type="ECO:0000313" key="2">
    <source>
        <dbReference type="EMBL" id="MDF8333112.1"/>
    </source>
</evidence>
<feature type="compositionally biased region" description="Basic and acidic residues" evidence="1">
    <location>
        <begin position="14"/>
        <end position="27"/>
    </location>
</feature>
<protein>
    <submittedName>
        <fullName evidence="2">Uncharacterized protein</fullName>
    </submittedName>
</protein>
<evidence type="ECO:0000256" key="1">
    <source>
        <dbReference type="SAM" id="MobiDB-lite"/>
    </source>
</evidence>
<feature type="compositionally biased region" description="Low complexity" evidence="1">
    <location>
        <begin position="1"/>
        <end position="13"/>
    </location>
</feature>
<evidence type="ECO:0000313" key="3">
    <source>
        <dbReference type="Proteomes" id="UP001222770"/>
    </source>
</evidence>
<sequence>MMGFATPPAAETAEQAKLRKEKREQAKFEAWAASDQRSSETSEYGEAPSSYSDQ</sequence>
<accession>A0ABT6CGQ7</accession>
<feature type="region of interest" description="Disordered" evidence="1">
    <location>
        <begin position="1"/>
        <end position="54"/>
    </location>
</feature>